<evidence type="ECO:0000256" key="3">
    <source>
        <dbReference type="SAM" id="Phobius"/>
    </source>
</evidence>
<feature type="repeat" description="ANK" evidence="1">
    <location>
        <begin position="223"/>
        <end position="255"/>
    </location>
</feature>
<dbReference type="SUPFAM" id="SSF48403">
    <property type="entry name" value="Ankyrin repeat"/>
    <property type="match status" value="1"/>
</dbReference>
<dbReference type="SUPFAM" id="SSF47769">
    <property type="entry name" value="SAM/Pointed domain"/>
    <property type="match status" value="1"/>
</dbReference>
<feature type="region of interest" description="Disordered" evidence="2">
    <location>
        <begin position="11"/>
        <end position="50"/>
    </location>
</feature>
<dbReference type="PANTHER" id="PTHR24157:SF3">
    <property type="entry name" value="ANKYRIN REPEAT, SAM AND BASIC LEUCINE ZIPPER DOMAIN-CONTAINING PROTEIN 1"/>
    <property type="match status" value="1"/>
</dbReference>
<reference evidence="5 6" key="1">
    <citation type="journal article" date="2019" name="PLoS Biol.">
        <title>Sex chromosomes control vertical transmission of feminizing Wolbachia symbionts in an isopod.</title>
        <authorList>
            <person name="Becking T."/>
            <person name="Chebbi M.A."/>
            <person name="Giraud I."/>
            <person name="Moumen B."/>
            <person name="Laverre T."/>
            <person name="Caubet Y."/>
            <person name="Peccoud J."/>
            <person name="Gilbert C."/>
            <person name="Cordaux R."/>
        </authorList>
    </citation>
    <scope>NUCLEOTIDE SEQUENCE [LARGE SCALE GENOMIC DNA]</scope>
    <source>
        <strain evidence="5">ANa2</strain>
        <tissue evidence="5">Whole body excluding digestive tract and cuticle</tissue>
    </source>
</reference>
<feature type="domain" description="SAM" evidence="4">
    <location>
        <begin position="356"/>
        <end position="410"/>
    </location>
</feature>
<evidence type="ECO:0000313" key="6">
    <source>
        <dbReference type="Proteomes" id="UP000326759"/>
    </source>
</evidence>
<gene>
    <name evidence="5" type="primary">Asz1</name>
    <name evidence="5" type="ORF">Anas_01518</name>
</gene>
<dbReference type="EMBL" id="SEYY01000193">
    <property type="protein sequence ID" value="KAB7507830.1"/>
    <property type="molecule type" value="Genomic_DNA"/>
</dbReference>
<feature type="transmembrane region" description="Helical" evidence="3">
    <location>
        <begin position="522"/>
        <end position="539"/>
    </location>
</feature>
<dbReference type="AlphaFoldDB" id="A0A5N5TNU0"/>
<evidence type="ECO:0000259" key="4">
    <source>
        <dbReference type="PROSITE" id="PS50105"/>
    </source>
</evidence>
<sequence length="563" mass="63076">MDFQTIYDKHRSSPDYLSTDSGIDSQSIADSKEEKDINRPSIKKTKCNSPSRYDASIPLNEVDNWNFSGKESTYSEKKLHLKPNALFNKGKLSVSPHRSPSNGGSKNWRRFRMHEGITLPLEEYRMAAMQGNIPVVKTLLAQGIAVDEILKSGWTSLMLASSCGKHEMVQYLLQKGADPNMHKEMFTSLMAACASRQENEENLLKCVNHLLDSGANVNACERHRMTSLMFACKEGRVKIVERLISAHVDLNKQDNKGWTAICWAATKNHGIVVRKLLEGSADPSKMNIHGQRPADIALSAGHIQLADILERAVHGTPIGSLPSLPSPASSDEKAMVPISKKAPAVSPHFGEMEIVLTGLELQDLIPVFRDNKITLECFLRLTENDLEKMGVKAVGTRKILLETIAHLHKQEWKTASLPNFLPDAVAMVANINRHLRFIHASVGHLRDQIQARPRILELGQEKHNVKTLSDTFSDSVKNLYYLGDEIKFFKAHLDKVCNNVEYAAVDTIVIEKDDGKRWQRRIISSLVVATTVGTLIYFIRPKMFSWLFSVSTYPQKSVFVNSP</sequence>
<name>A0A5N5TNU0_9CRUS</name>
<keyword evidence="3" id="KW-1133">Transmembrane helix</keyword>
<dbReference type="Gene3D" id="1.25.40.20">
    <property type="entry name" value="Ankyrin repeat-containing domain"/>
    <property type="match status" value="1"/>
</dbReference>
<keyword evidence="3" id="KW-0812">Transmembrane</keyword>
<dbReference type="PROSITE" id="PS50088">
    <property type="entry name" value="ANK_REPEAT"/>
    <property type="match status" value="2"/>
</dbReference>
<evidence type="ECO:0000313" key="5">
    <source>
        <dbReference type="EMBL" id="KAB7507830.1"/>
    </source>
</evidence>
<organism evidence="5 6">
    <name type="scientific">Armadillidium nasatum</name>
    <dbReference type="NCBI Taxonomy" id="96803"/>
    <lineage>
        <taxon>Eukaryota</taxon>
        <taxon>Metazoa</taxon>
        <taxon>Ecdysozoa</taxon>
        <taxon>Arthropoda</taxon>
        <taxon>Crustacea</taxon>
        <taxon>Multicrustacea</taxon>
        <taxon>Malacostraca</taxon>
        <taxon>Eumalacostraca</taxon>
        <taxon>Peracarida</taxon>
        <taxon>Isopoda</taxon>
        <taxon>Oniscidea</taxon>
        <taxon>Crinocheta</taxon>
        <taxon>Armadillidiidae</taxon>
        <taxon>Armadillidium</taxon>
    </lineage>
</organism>
<evidence type="ECO:0000256" key="1">
    <source>
        <dbReference type="PROSITE-ProRule" id="PRU00023"/>
    </source>
</evidence>
<dbReference type="PANTHER" id="PTHR24157">
    <property type="entry name" value="ANKYRIN REPEAT, SAM AND BASIC LEUCINE ZIPPER DOMAIN-CONTAINING PROTEIN 1"/>
    <property type="match status" value="1"/>
</dbReference>
<dbReference type="InterPro" id="IPR002110">
    <property type="entry name" value="Ankyrin_rpt"/>
</dbReference>
<dbReference type="InterPro" id="IPR013761">
    <property type="entry name" value="SAM/pointed_sf"/>
</dbReference>
<protein>
    <submittedName>
        <fullName evidence="5">Ankyrin repeat, SAM and basic leucine zipper domain-containing protein 1</fullName>
    </submittedName>
</protein>
<feature type="repeat" description="ANK" evidence="1">
    <location>
        <begin position="152"/>
        <end position="184"/>
    </location>
</feature>
<dbReference type="SMART" id="SM00454">
    <property type="entry name" value="SAM"/>
    <property type="match status" value="1"/>
</dbReference>
<dbReference type="SMART" id="SM00248">
    <property type="entry name" value="ANK"/>
    <property type="match status" value="4"/>
</dbReference>
<dbReference type="InterPro" id="IPR001660">
    <property type="entry name" value="SAM"/>
</dbReference>
<dbReference type="PROSITE" id="PS50297">
    <property type="entry name" value="ANK_REP_REGION"/>
    <property type="match status" value="1"/>
</dbReference>
<feature type="compositionally biased region" description="Polar residues" evidence="2">
    <location>
        <begin position="15"/>
        <end position="29"/>
    </location>
</feature>
<proteinExistence type="predicted"/>
<dbReference type="GO" id="GO:0071546">
    <property type="term" value="C:pi-body"/>
    <property type="evidence" value="ECO:0007669"/>
    <property type="project" value="TreeGrafter"/>
</dbReference>
<dbReference type="Pfam" id="PF00536">
    <property type="entry name" value="SAM_1"/>
    <property type="match status" value="1"/>
</dbReference>
<dbReference type="PROSITE" id="PS50105">
    <property type="entry name" value="SAM_DOMAIN"/>
    <property type="match status" value="1"/>
</dbReference>
<dbReference type="Gene3D" id="1.10.150.50">
    <property type="entry name" value="Transcription Factor, Ets-1"/>
    <property type="match status" value="1"/>
</dbReference>
<keyword evidence="3" id="KW-0472">Membrane</keyword>
<dbReference type="OrthoDB" id="448455at2759"/>
<evidence type="ECO:0000256" key="2">
    <source>
        <dbReference type="SAM" id="MobiDB-lite"/>
    </source>
</evidence>
<comment type="caution">
    <text evidence="5">The sequence shown here is derived from an EMBL/GenBank/DDBJ whole genome shotgun (WGS) entry which is preliminary data.</text>
</comment>
<dbReference type="Pfam" id="PF12796">
    <property type="entry name" value="Ank_2"/>
    <property type="match status" value="2"/>
</dbReference>
<dbReference type="InterPro" id="IPR036770">
    <property type="entry name" value="Ankyrin_rpt-contain_sf"/>
</dbReference>
<keyword evidence="6" id="KW-1185">Reference proteome</keyword>
<keyword evidence="1" id="KW-0040">ANK repeat</keyword>
<accession>A0A5N5TNU0</accession>
<dbReference type="Proteomes" id="UP000326759">
    <property type="component" value="Unassembled WGS sequence"/>
</dbReference>